<evidence type="ECO:0000256" key="3">
    <source>
        <dbReference type="ARBA" id="ARBA00023163"/>
    </source>
</evidence>
<dbReference type="RefSeq" id="WP_074060235.1">
    <property type="nucleotide sequence ID" value="NZ_CP017241.1"/>
</dbReference>
<evidence type="ECO:0000259" key="5">
    <source>
        <dbReference type="PROSITE" id="PS50977"/>
    </source>
</evidence>
<evidence type="ECO:0000256" key="1">
    <source>
        <dbReference type="ARBA" id="ARBA00023015"/>
    </source>
</evidence>
<dbReference type="PANTHER" id="PTHR30055:SF234">
    <property type="entry name" value="HTH-TYPE TRANSCRIPTIONAL REGULATOR BETI"/>
    <property type="match status" value="1"/>
</dbReference>
<dbReference type="AlphaFoldDB" id="A0A1L5P098"/>
<dbReference type="Pfam" id="PF00440">
    <property type="entry name" value="TetR_N"/>
    <property type="match status" value="1"/>
</dbReference>
<dbReference type="GO" id="GO:0000976">
    <property type="term" value="F:transcription cis-regulatory region binding"/>
    <property type="evidence" value="ECO:0007669"/>
    <property type="project" value="TreeGrafter"/>
</dbReference>
<accession>A0A1L5P098</accession>
<keyword evidence="1" id="KW-0805">Transcription regulation</keyword>
<dbReference type="PROSITE" id="PS50977">
    <property type="entry name" value="HTH_TETR_2"/>
    <property type="match status" value="1"/>
</dbReference>
<dbReference type="SUPFAM" id="SSF46689">
    <property type="entry name" value="Homeodomain-like"/>
    <property type="match status" value="1"/>
</dbReference>
<evidence type="ECO:0000256" key="2">
    <source>
        <dbReference type="ARBA" id="ARBA00023125"/>
    </source>
</evidence>
<organism evidence="6 7">
    <name type="scientific">Rhizobium etli 8C-3</name>
    <dbReference type="NCBI Taxonomy" id="538025"/>
    <lineage>
        <taxon>Bacteria</taxon>
        <taxon>Pseudomonadati</taxon>
        <taxon>Pseudomonadota</taxon>
        <taxon>Alphaproteobacteria</taxon>
        <taxon>Hyphomicrobiales</taxon>
        <taxon>Rhizobiaceae</taxon>
        <taxon>Rhizobium/Agrobacterium group</taxon>
        <taxon>Rhizobium</taxon>
    </lineage>
</organism>
<gene>
    <name evidence="6" type="ORF">AM571_CH00734</name>
</gene>
<dbReference type="EMBL" id="CP017241">
    <property type="protein sequence ID" value="APO73580.1"/>
    <property type="molecule type" value="Genomic_DNA"/>
</dbReference>
<reference evidence="6 7" key="1">
    <citation type="submission" date="2016-09" db="EMBL/GenBank/DDBJ databases">
        <title>The complete genome sequences of Rhizobium gallicum, symbiovars gallicum and phaseoli, symbionts associated to common bean (Phaseolus vulgaris).</title>
        <authorList>
            <person name="Bustos P."/>
            <person name="Santamaria R.I."/>
            <person name="Perez-Carrascal O.M."/>
            <person name="Juarez S."/>
            <person name="Lozano L."/>
            <person name="Martinez-Flores I."/>
            <person name="Martinez-Romero E."/>
            <person name="Cevallos M."/>
            <person name="Romero D."/>
            <person name="Davila G."/>
            <person name="Gonzalez V."/>
        </authorList>
    </citation>
    <scope>NUCLEOTIDE SEQUENCE [LARGE SCALE GENOMIC DNA]</scope>
    <source>
        <strain evidence="6 7">8C-3</strain>
    </source>
</reference>
<evidence type="ECO:0000313" key="7">
    <source>
        <dbReference type="Proteomes" id="UP000185109"/>
    </source>
</evidence>
<dbReference type="Gene3D" id="1.10.357.10">
    <property type="entry name" value="Tetracycline Repressor, domain 2"/>
    <property type="match status" value="1"/>
</dbReference>
<keyword evidence="3" id="KW-0804">Transcription</keyword>
<sequence length="214" mass="23013">MTNVRTYNSPLREKKTRETREAILVALFELMDSAGGAPDEIGTEAIARKAGVQRRTLFRHFATKDELLAAFWPWLNARIGVSASPETLREIVEGPRLAFRRFDAHESAIRAALHSRTGREMRMGTVARRRACFARALGPAIASLPADGTAKVEALAHLLLSASAWEVLKDYGGLTGAQAGETASWALEVILSAVASGQSPAGTTSQPKETGDGD</sequence>
<protein>
    <submittedName>
        <fullName evidence="6">TetR family transcriptional regulator protein</fullName>
    </submittedName>
</protein>
<evidence type="ECO:0000256" key="4">
    <source>
        <dbReference type="PROSITE-ProRule" id="PRU00335"/>
    </source>
</evidence>
<evidence type="ECO:0000313" key="6">
    <source>
        <dbReference type="EMBL" id="APO73580.1"/>
    </source>
</evidence>
<dbReference type="InterPro" id="IPR050109">
    <property type="entry name" value="HTH-type_TetR-like_transc_reg"/>
</dbReference>
<dbReference type="InterPro" id="IPR001647">
    <property type="entry name" value="HTH_TetR"/>
</dbReference>
<feature type="domain" description="HTH tetR-type" evidence="5">
    <location>
        <begin position="17"/>
        <end position="79"/>
    </location>
</feature>
<dbReference type="InterPro" id="IPR009057">
    <property type="entry name" value="Homeodomain-like_sf"/>
</dbReference>
<dbReference type="PANTHER" id="PTHR30055">
    <property type="entry name" value="HTH-TYPE TRANSCRIPTIONAL REGULATOR RUTR"/>
    <property type="match status" value="1"/>
</dbReference>
<proteinExistence type="predicted"/>
<name>A0A1L5P098_RHIET</name>
<feature type="DNA-binding region" description="H-T-H motif" evidence="4">
    <location>
        <begin position="42"/>
        <end position="61"/>
    </location>
</feature>
<dbReference type="Proteomes" id="UP000185109">
    <property type="component" value="Chromosome"/>
</dbReference>
<keyword evidence="2 4" id="KW-0238">DNA-binding</keyword>
<dbReference type="GO" id="GO:0003700">
    <property type="term" value="F:DNA-binding transcription factor activity"/>
    <property type="evidence" value="ECO:0007669"/>
    <property type="project" value="TreeGrafter"/>
</dbReference>